<proteinExistence type="predicted"/>
<dbReference type="InterPro" id="IPR049458">
    <property type="entry name" value="EpsG-like"/>
</dbReference>
<dbReference type="EMBL" id="MN166191">
    <property type="protein sequence ID" value="QHB12914.1"/>
    <property type="molecule type" value="Genomic_DNA"/>
</dbReference>
<keyword evidence="1" id="KW-0812">Transmembrane</keyword>
<feature type="transmembrane region" description="Helical" evidence="1">
    <location>
        <begin position="12"/>
        <end position="28"/>
    </location>
</feature>
<keyword evidence="1" id="KW-0472">Membrane</keyword>
<feature type="transmembrane region" description="Helical" evidence="1">
    <location>
        <begin position="151"/>
        <end position="174"/>
    </location>
</feature>
<feature type="transmembrane region" description="Helical" evidence="1">
    <location>
        <begin position="104"/>
        <end position="121"/>
    </location>
</feature>
<reference evidence="2" key="1">
    <citation type="journal article" date="2015" name="Carbohydr. Res.">
        <title>Structures of three different neutral polysaccharides of Acinetobacter baumannii, NIPH190, NIPH201, and NIPH615, assigned to K30, K45, and K48 capsule types, respectively, based on capsule biosynthesis gene clusters.</title>
        <authorList>
            <person name="Shashkov A.S."/>
            <person name="Kenyon J.J."/>
            <person name="Arbatsky N.P."/>
            <person name="Shneider M.M."/>
            <person name="Popova A.V."/>
            <person name="Miroshnikov K.A."/>
            <person name="Volozhantsev N.V."/>
            <person name="Knirel Y.A."/>
        </authorList>
    </citation>
    <scope>NUCLEOTIDE SEQUENCE</scope>
    <source>
        <strain evidence="2">NIPH 615</strain>
    </source>
</reference>
<evidence type="ECO:0000256" key="1">
    <source>
        <dbReference type="SAM" id="Phobius"/>
    </source>
</evidence>
<sequence>MNTNEFRLLNKMLIWLFGIIYFFMTLNLDSNLFKDRDAYLYYAAHSDTIYNIYNGYTIYFNEPIFLKLNIFLNGFLSDDNVVYAFCYFVVLLTIFFLCYFSKNIVSFLFAILVLFFSYYLFHFQFVIIRQAIATVIFLFFLVFNKRFTINIFVAFFMSFIHSAFFLIAFIYLIYCVLELKEIYYKKIAYFFLFFSAMLGVLITKVALLLGVRQAEEDHLKAGVSVSGGAFLLFFLVFIYLLFFYEGIKDHLFKITLVFLSCFLGFYFFTPVSGRLMSSFLLFILLILVRDNNIKSILVLFVLSIIFILMAFQGNVEMMSLEVPYENVLNKFFSLRFL</sequence>
<dbReference type="RefSeq" id="WP_004741000.1">
    <property type="nucleotide sequence ID" value="NZ_CM125919.1"/>
</dbReference>
<feature type="transmembrane region" description="Helical" evidence="1">
    <location>
        <begin position="256"/>
        <end position="288"/>
    </location>
</feature>
<name>A0A6B9KZQ5_ACIBA</name>
<dbReference type="AlphaFoldDB" id="A0A6B9KZQ5"/>
<feature type="transmembrane region" description="Helical" evidence="1">
    <location>
        <begin position="81"/>
        <end position="99"/>
    </location>
</feature>
<reference evidence="2" key="2">
    <citation type="submission" date="2019-07" db="EMBL/GenBank/DDBJ databases">
        <authorList>
            <person name="Kenyon J.J."/>
            <person name="Grillot-Courvalin C."/>
            <person name="Earl A."/>
            <person name="Hall R.M."/>
        </authorList>
    </citation>
    <scope>NUCLEOTIDE SEQUENCE</scope>
    <source>
        <strain evidence="2">NIPH 615</strain>
    </source>
</reference>
<feature type="transmembrane region" description="Helical" evidence="1">
    <location>
        <begin position="221"/>
        <end position="244"/>
    </location>
</feature>
<accession>A0A6B9KZQ5</accession>
<protein>
    <submittedName>
        <fullName evidence="2">Wzy</fullName>
    </submittedName>
</protein>
<organism evidence="2">
    <name type="scientific">Acinetobacter baumannii</name>
    <dbReference type="NCBI Taxonomy" id="470"/>
    <lineage>
        <taxon>Bacteria</taxon>
        <taxon>Pseudomonadati</taxon>
        <taxon>Pseudomonadota</taxon>
        <taxon>Gammaproteobacteria</taxon>
        <taxon>Moraxellales</taxon>
        <taxon>Moraxellaceae</taxon>
        <taxon>Acinetobacter</taxon>
        <taxon>Acinetobacter calcoaceticus/baumannii complex</taxon>
    </lineage>
</organism>
<evidence type="ECO:0000313" key="2">
    <source>
        <dbReference type="EMBL" id="QHB12914.1"/>
    </source>
</evidence>
<dbReference type="Pfam" id="PF14897">
    <property type="entry name" value="EpsG"/>
    <property type="match status" value="1"/>
</dbReference>
<feature type="transmembrane region" description="Helical" evidence="1">
    <location>
        <begin position="127"/>
        <end position="144"/>
    </location>
</feature>
<gene>
    <name evidence="2" type="primary">wzy</name>
</gene>
<feature type="transmembrane region" description="Helical" evidence="1">
    <location>
        <begin position="186"/>
        <end position="209"/>
    </location>
</feature>
<keyword evidence="1" id="KW-1133">Transmembrane helix</keyword>
<feature type="transmembrane region" description="Helical" evidence="1">
    <location>
        <begin position="295"/>
        <end position="315"/>
    </location>
</feature>